<feature type="transmembrane region" description="Helical" evidence="10">
    <location>
        <begin position="536"/>
        <end position="559"/>
    </location>
</feature>
<accession>A0AB34FFQ6</accession>
<dbReference type="PROSITE" id="PS50158">
    <property type="entry name" value="ZF_CCHC"/>
    <property type="match status" value="1"/>
</dbReference>
<dbReference type="GO" id="GO:0008270">
    <property type="term" value="F:zinc ion binding"/>
    <property type="evidence" value="ECO:0007669"/>
    <property type="project" value="UniProtKB-KW"/>
</dbReference>
<proteinExistence type="inferred from homology"/>
<dbReference type="InterPro" id="IPR026030">
    <property type="entry name" value="Pur-cyt_permease_Fcy2/21/22"/>
</dbReference>
<evidence type="ECO:0000256" key="1">
    <source>
        <dbReference type="ARBA" id="ARBA00004141"/>
    </source>
</evidence>
<dbReference type="GO" id="GO:0000329">
    <property type="term" value="C:fungal-type vacuole membrane"/>
    <property type="evidence" value="ECO:0007669"/>
    <property type="project" value="TreeGrafter"/>
</dbReference>
<keyword evidence="8" id="KW-0862">Zinc</keyword>
<feature type="transmembrane region" description="Helical" evidence="10">
    <location>
        <begin position="632"/>
        <end position="654"/>
    </location>
</feature>
<dbReference type="InterPro" id="IPR001878">
    <property type="entry name" value="Znf_CCHC"/>
</dbReference>
<dbReference type="FunFam" id="1.10.4160.10:FF:000002">
    <property type="entry name" value="Purine-cytosine permease fcyB"/>
    <property type="match status" value="1"/>
</dbReference>
<feature type="transmembrane region" description="Helical" evidence="10">
    <location>
        <begin position="330"/>
        <end position="354"/>
    </location>
</feature>
<feature type="transmembrane region" description="Helical" evidence="10">
    <location>
        <begin position="705"/>
        <end position="729"/>
    </location>
</feature>
<feature type="transmembrane region" description="Helical" evidence="10">
    <location>
        <begin position="464"/>
        <end position="482"/>
    </location>
</feature>
<evidence type="ECO:0000256" key="7">
    <source>
        <dbReference type="ARBA" id="ARBA00023136"/>
    </source>
</evidence>
<dbReference type="AlphaFoldDB" id="A0AB34FFQ6"/>
<evidence type="ECO:0000256" key="8">
    <source>
        <dbReference type="PROSITE-ProRule" id="PRU00047"/>
    </source>
</evidence>
<dbReference type="Pfam" id="PF02133">
    <property type="entry name" value="Transp_cyt_pur"/>
    <property type="match status" value="1"/>
</dbReference>
<keyword evidence="7 10" id="KW-0472">Membrane</keyword>
<dbReference type="GO" id="GO:0005886">
    <property type="term" value="C:plasma membrane"/>
    <property type="evidence" value="ECO:0007669"/>
    <property type="project" value="TreeGrafter"/>
</dbReference>
<dbReference type="PANTHER" id="PTHR31806:SF1">
    <property type="entry name" value="PURINE-CYTOSINE PERMEASE FCY2-RELATED"/>
    <property type="match status" value="1"/>
</dbReference>
<dbReference type="PANTHER" id="PTHR31806">
    <property type="entry name" value="PURINE-CYTOSINE PERMEASE FCY2-RELATED"/>
    <property type="match status" value="1"/>
</dbReference>
<keyword evidence="6 10" id="KW-1133">Transmembrane helix</keyword>
<name>A0AB34FFQ6_9HYPO</name>
<keyword evidence="4" id="KW-0597">Phosphoprotein</keyword>
<organism evidence="12 13">
    <name type="scientific">Purpureocillium lavendulum</name>
    <dbReference type="NCBI Taxonomy" id="1247861"/>
    <lineage>
        <taxon>Eukaryota</taxon>
        <taxon>Fungi</taxon>
        <taxon>Dikarya</taxon>
        <taxon>Ascomycota</taxon>
        <taxon>Pezizomycotina</taxon>
        <taxon>Sordariomycetes</taxon>
        <taxon>Hypocreomycetidae</taxon>
        <taxon>Hypocreales</taxon>
        <taxon>Ophiocordycipitaceae</taxon>
        <taxon>Purpureocillium</taxon>
    </lineage>
</organism>
<feature type="transmembrane region" description="Helical" evidence="10">
    <location>
        <begin position="666"/>
        <end position="685"/>
    </location>
</feature>
<keyword evidence="13" id="KW-1185">Reference proteome</keyword>
<evidence type="ECO:0000256" key="2">
    <source>
        <dbReference type="ARBA" id="ARBA00008974"/>
    </source>
</evidence>
<dbReference type="GO" id="GO:0022857">
    <property type="term" value="F:transmembrane transporter activity"/>
    <property type="evidence" value="ECO:0007669"/>
    <property type="project" value="InterPro"/>
</dbReference>
<keyword evidence="5 10" id="KW-0812">Transmembrane</keyword>
<feature type="transmembrane region" description="Helical" evidence="10">
    <location>
        <begin position="438"/>
        <end position="459"/>
    </location>
</feature>
<evidence type="ECO:0000313" key="12">
    <source>
        <dbReference type="EMBL" id="KAJ6437231.1"/>
    </source>
</evidence>
<evidence type="ECO:0000259" key="11">
    <source>
        <dbReference type="PROSITE" id="PS50158"/>
    </source>
</evidence>
<dbReference type="InterPro" id="IPR036875">
    <property type="entry name" value="Znf_CCHC_sf"/>
</dbReference>
<dbReference type="InterPro" id="IPR001248">
    <property type="entry name" value="Pur-cyt_permease"/>
</dbReference>
<evidence type="ECO:0000256" key="10">
    <source>
        <dbReference type="SAM" id="Phobius"/>
    </source>
</evidence>
<keyword evidence="8" id="KW-0479">Metal-binding</keyword>
<dbReference type="CDD" id="cd11484">
    <property type="entry name" value="SLC-NCS1sbd_CobB-like"/>
    <property type="match status" value="1"/>
</dbReference>
<feature type="transmembrane region" description="Helical" evidence="10">
    <location>
        <begin position="396"/>
        <end position="418"/>
    </location>
</feature>
<dbReference type="Proteomes" id="UP001163105">
    <property type="component" value="Unassembled WGS sequence"/>
</dbReference>
<comment type="similarity">
    <text evidence="2">Belongs to the purine-cytosine permease (2.A.39) family.</text>
</comment>
<dbReference type="EMBL" id="JAQHRD010000013">
    <property type="protein sequence ID" value="KAJ6437231.1"/>
    <property type="molecule type" value="Genomic_DNA"/>
</dbReference>
<feature type="transmembrane region" description="Helical" evidence="10">
    <location>
        <begin position="108"/>
        <end position="133"/>
    </location>
</feature>
<protein>
    <submittedName>
        <fullName evidence="12">Purine-cytosine permease</fullName>
    </submittedName>
</protein>
<sequence>MMRDQVQYNIGAVWYGGSFPSHGGGGDFGGPLFLPRPGGGGSRGRGGERRPRGGNGGGRRCFTCDRTGHVTAVCPHRGIVRAALTAAQAAETGTAQKGAATTGTHPRFLAVVTVVAIVTAVTVVATMTVVTVMPVLPVLPAMPSMAVVAVITVMAVVSIVTAMTVMATITAMTAVTVATYHSWWNTLANSWTTQGAMFSVQFHYASTAMTGRLLVCSVATQFSIFGSSLYAMGLPNSALSAAAAAAWAPTAHVDPEWAASRTPVADDVEKRAGAETLFKTETDTAATTSDETGRFAGLQRLASKLHVEKRGIERVPEEERNDSSYLNISTMWLSANLVVPSFTIGVLGTPLFGLGFLDSALVIIFFNAIAVLTVCFFSTFGPAFGLRQMVLSRFWFGFYGVKLIALFNLLSGIGWSAANIIVGAQLINAASHGSVPGWAGILIIALCTLTVVLFGYKLVHLYEYYSWLPTLIVFLVVLGVFAKTGDFRNIPMGVGSAEVGKVLTFGSVVYGFGTGYTPLAADYTVYQPSSRPRRKVFLATWLGIFPTLLFTELLGAAVATATSINGGDNSYQKGYEEAGVGGLLASVLFPHVGRFGQFCLVVLALSIVANNCPNIYSVSLTLMILGRSTARVYRWVWVILGSCAYVAIAIPGYSSFEDVLESFMHIIGYWIACYSGVALCDHVVFKRSFSQYDPSIYDKPRQLPLGISAVVAFVLGIVGMVLGMSQPWYTGPVAKAASGDLGFELAFCFAAISYAAMRPFELKVFHR</sequence>
<evidence type="ECO:0000256" key="5">
    <source>
        <dbReference type="ARBA" id="ARBA00022692"/>
    </source>
</evidence>
<comment type="subcellular location">
    <subcellularLocation>
        <location evidence="1">Membrane</location>
        <topology evidence="1">Multi-pass membrane protein</topology>
    </subcellularLocation>
</comment>
<evidence type="ECO:0000256" key="6">
    <source>
        <dbReference type="ARBA" id="ARBA00022989"/>
    </source>
</evidence>
<dbReference type="GO" id="GO:0003676">
    <property type="term" value="F:nucleic acid binding"/>
    <property type="evidence" value="ECO:0007669"/>
    <property type="project" value="InterPro"/>
</dbReference>
<dbReference type="Gene3D" id="1.10.4160.10">
    <property type="entry name" value="Hydantoin permease"/>
    <property type="match status" value="1"/>
</dbReference>
<feature type="transmembrane region" description="Helical" evidence="10">
    <location>
        <begin position="741"/>
        <end position="757"/>
    </location>
</feature>
<evidence type="ECO:0000313" key="13">
    <source>
        <dbReference type="Proteomes" id="UP001163105"/>
    </source>
</evidence>
<comment type="caution">
    <text evidence="12">The sequence shown here is derived from an EMBL/GenBank/DDBJ whole genome shotgun (WGS) entry which is preliminary data.</text>
</comment>
<keyword evidence="8" id="KW-0863">Zinc-finger</keyword>
<evidence type="ECO:0000256" key="3">
    <source>
        <dbReference type="ARBA" id="ARBA00022448"/>
    </source>
</evidence>
<feature type="transmembrane region" description="Helical" evidence="10">
    <location>
        <begin position="145"/>
        <end position="169"/>
    </location>
</feature>
<gene>
    <name evidence="12" type="ORF">O9K51_10202</name>
</gene>
<feature type="transmembrane region" description="Helical" evidence="10">
    <location>
        <begin position="360"/>
        <end position="384"/>
    </location>
</feature>
<dbReference type="SUPFAM" id="SSF57756">
    <property type="entry name" value="Retrovirus zinc finger-like domains"/>
    <property type="match status" value="1"/>
</dbReference>
<evidence type="ECO:0000256" key="4">
    <source>
        <dbReference type="ARBA" id="ARBA00022553"/>
    </source>
</evidence>
<reference evidence="12" key="1">
    <citation type="submission" date="2023-01" db="EMBL/GenBank/DDBJ databases">
        <title>The growth and conidiation of Purpureocillium lavendulum are regulated by nitrogen source and histone H3K14 acetylation.</title>
        <authorList>
            <person name="Tang P."/>
            <person name="Han J."/>
            <person name="Zhang C."/>
            <person name="Tang P."/>
            <person name="Qi F."/>
            <person name="Zhang K."/>
            <person name="Liang L."/>
        </authorList>
    </citation>
    <scope>NUCLEOTIDE SEQUENCE</scope>
    <source>
        <strain evidence="12">YMF1.00683</strain>
    </source>
</reference>
<feature type="domain" description="CCHC-type" evidence="11">
    <location>
        <begin position="59"/>
        <end position="75"/>
    </location>
</feature>
<dbReference type="GO" id="GO:0015851">
    <property type="term" value="P:nucleobase transport"/>
    <property type="evidence" value="ECO:0007669"/>
    <property type="project" value="UniProtKB-ARBA"/>
</dbReference>
<keyword evidence="3" id="KW-0813">Transport</keyword>
<feature type="region of interest" description="Disordered" evidence="9">
    <location>
        <begin position="26"/>
        <end position="59"/>
    </location>
</feature>
<evidence type="ECO:0000256" key="9">
    <source>
        <dbReference type="SAM" id="MobiDB-lite"/>
    </source>
</evidence>
<feature type="transmembrane region" description="Helical" evidence="10">
    <location>
        <begin position="502"/>
        <end position="524"/>
    </location>
</feature>
<feature type="transmembrane region" description="Helical" evidence="10">
    <location>
        <begin position="595"/>
        <end position="612"/>
    </location>
</feature>